<gene>
    <name evidence="1" type="ORF">BDY19DRAFT_894647</name>
</gene>
<organism evidence="1 2">
    <name type="scientific">Irpex rosettiformis</name>
    <dbReference type="NCBI Taxonomy" id="378272"/>
    <lineage>
        <taxon>Eukaryota</taxon>
        <taxon>Fungi</taxon>
        <taxon>Dikarya</taxon>
        <taxon>Basidiomycota</taxon>
        <taxon>Agaricomycotina</taxon>
        <taxon>Agaricomycetes</taxon>
        <taxon>Polyporales</taxon>
        <taxon>Irpicaceae</taxon>
        <taxon>Irpex</taxon>
    </lineage>
</organism>
<proteinExistence type="predicted"/>
<name>A0ACB8TWZ3_9APHY</name>
<evidence type="ECO:0000313" key="2">
    <source>
        <dbReference type="Proteomes" id="UP001055072"/>
    </source>
</evidence>
<protein>
    <submittedName>
        <fullName evidence="1">T-complex protein 11-domain-containing protein</fullName>
    </submittedName>
</protein>
<reference evidence="1" key="1">
    <citation type="journal article" date="2021" name="Environ. Microbiol.">
        <title>Gene family expansions and transcriptome signatures uncover fungal adaptations to wood decay.</title>
        <authorList>
            <person name="Hage H."/>
            <person name="Miyauchi S."/>
            <person name="Viragh M."/>
            <person name="Drula E."/>
            <person name="Min B."/>
            <person name="Chaduli D."/>
            <person name="Navarro D."/>
            <person name="Favel A."/>
            <person name="Norest M."/>
            <person name="Lesage-Meessen L."/>
            <person name="Balint B."/>
            <person name="Merenyi Z."/>
            <person name="de Eugenio L."/>
            <person name="Morin E."/>
            <person name="Martinez A.T."/>
            <person name="Baldrian P."/>
            <person name="Stursova M."/>
            <person name="Martinez M.J."/>
            <person name="Novotny C."/>
            <person name="Magnuson J.K."/>
            <person name="Spatafora J.W."/>
            <person name="Maurice S."/>
            <person name="Pangilinan J."/>
            <person name="Andreopoulos W."/>
            <person name="LaButti K."/>
            <person name="Hundley H."/>
            <person name="Na H."/>
            <person name="Kuo A."/>
            <person name="Barry K."/>
            <person name="Lipzen A."/>
            <person name="Henrissat B."/>
            <person name="Riley R."/>
            <person name="Ahrendt S."/>
            <person name="Nagy L.G."/>
            <person name="Grigoriev I.V."/>
            <person name="Martin F."/>
            <person name="Rosso M.N."/>
        </authorList>
    </citation>
    <scope>NUCLEOTIDE SEQUENCE</scope>
    <source>
        <strain evidence="1">CBS 384.51</strain>
    </source>
</reference>
<accession>A0ACB8TWZ3</accession>
<dbReference type="Proteomes" id="UP001055072">
    <property type="component" value="Unassembled WGS sequence"/>
</dbReference>
<evidence type="ECO:0000313" key="1">
    <source>
        <dbReference type="EMBL" id="KAI0086511.1"/>
    </source>
</evidence>
<dbReference type="EMBL" id="MU274923">
    <property type="protein sequence ID" value="KAI0086511.1"/>
    <property type="molecule type" value="Genomic_DNA"/>
</dbReference>
<sequence>MDDCPNDSQPSLALSRKRKADPVDLDDHQSQDHSQQQDTDALRLDPAATPRIPTDAPEVHAAPAAWLLVHHHRIWQQTSSSRASSSRSVASAPLMPVDRQEGPSRPKRPRIEIPSSVLTSPRKIRRGRVLYSGVPYSPRRFARHTRPARVSQSLPVSPIDVTPPVHSYTHVPPHQPPINRETLKELDLEAILRNPQLRHDLLFDPGLQFRPTFSPRKRNIAESYWIAIVRELETGCTCTTLDSNGKPIERRCVCSSIPIPVDKPIRAYSSSGSFTTVRMPSRLRPLLTELLEVLISIIQPAIEPRSSGPTAPSTSTSTDVEAPASNTLPGLHPNLLHPHSQQNASHVSYLRSILDIDLIQQEIGHGLFDPSGVFQAIGDIIRCYCAPMRDHSVDQMVELAKSCAPGGTGTKNDAVRAIRMCFEIMELMKLDVANHQLQTLRPYLVHSAAQFELKMFQEKTSNSPSRNTLTLDGTRQWLQAAWDELATQPMRLPKSVTDTFFRAPRTQQIQMAATRAIVNLVFDPPAHLTSASASSSTASSPANSPPSSPRPLPSTSPSASSSTSTSNSKGYPETLYLDHLRLTTLRNDAADFTALYMLLMLYRQLVHSGSSTKAGKAPAVSTEDLLALKKEVWEIGPARLGWCFAKSSSNTEQQWRDGINDVVLQLVMRASSSSASSQLQDKTRSHPLPTAQDMDAKMLKIATSWTESHLRSDSPLSGLMKKRIKRVVEEMVLAKVFSSSPSSGLSSPLLRKSLVNPPVDVAAGLGLDPLLPEIRHLADRLGKLVSIHMNVYGALYVQPRFLKTGSTNTSTATTTTTTLIRSLALTSISDSDNHTDTPTSPSTPTALRR</sequence>
<comment type="caution">
    <text evidence="1">The sequence shown here is derived from an EMBL/GenBank/DDBJ whole genome shotgun (WGS) entry which is preliminary data.</text>
</comment>
<keyword evidence="2" id="KW-1185">Reference proteome</keyword>